<keyword evidence="3" id="KW-1185">Reference proteome</keyword>
<gene>
    <name evidence="2" type="ORF">SK3146_04726</name>
</gene>
<sequence length="749" mass="86996">MTDKNSRSDKLVPITLPYDFVPFPENGNDVCRYPYAIKDVPKHNAFNNGLELLSGQIRYRITPYSDLVIEARAKRGGGYFIGGSQLRGKVRANVAILSGSDPKFINRSPMLYRDFTRGAYRNIILKDSTLERAVKVGFLRKNGDKFYVVPTQSFGERNFVMLKEHWLIQQKAVLKRSQQLFDWKDKALRELEEFEKKIKQITDRIHVEKEKLAEKYDKVREGIKKVFEQYGFTKSPINWNELNKFGESLNDHSKAIMRKLRRNASHSEFDELFRLMIERWRLKAHIHRIYSNQSGNSHYTPYQQNVDFRLNAYGGVECVRLSMQNAEKGYLYNSTKVGTKRSHYLIGAPKDDHQGYEVKQATIDGYNQNFKKFRVIENKEDEQNIKLFYNIFSDYENCSNQFRSVDGLVVFYQIDDDGQMAIGRTPYFKIPYYHQLNDLLGNSPEGKVDYEDALFGFAPNGEGQEREAAYKSRLRFEPIDIPEDAVWGRADFLLPTPQASAERMYLRPNGRTPATYEKVGKVEQPKPKLNGYKYYHVLGNVLEKTMPTLPKDKDAMLSRRNLLKKETKAGEPYTLKGTISFTNVHREELGLLLLGLDLKLLRHSRLFKEQLSPYYSQLEEAYELIGGAKPYGYGKVKIHVDSIALEKQGTDFDSLVVHPVEIIEGQENFHSYVDAFMDRMKGADYFQTVHLGAYIRSKQEFIPEHSKLHINWNNMQEQIQNQTRGYKKKGGGYPKEWMLSSLNHDEPMV</sequence>
<evidence type="ECO:0000256" key="1">
    <source>
        <dbReference type="SAM" id="Coils"/>
    </source>
</evidence>
<evidence type="ECO:0000313" key="2">
    <source>
        <dbReference type="EMBL" id="UQZ85437.1"/>
    </source>
</evidence>
<keyword evidence="1" id="KW-0175">Coiled coil</keyword>
<evidence type="ECO:0008006" key="4">
    <source>
        <dbReference type="Google" id="ProtNLM"/>
    </source>
</evidence>
<accession>A0ABY4RSM1</accession>
<feature type="coiled-coil region" evidence="1">
    <location>
        <begin position="184"/>
        <end position="211"/>
    </location>
</feature>
<organism evidence="2 3">
    <name type="scientific">Paenibacillus konkukensis</name>
    <dbReference type="NCBI Taxonomy" id="2020716"/>
    <lineage>
        <taxon>Bacteria</taxon>
        <taxon>Bacillati</taxon>
        <taxon>Bacillota</taxon>
        <taxon>Bacilli</taxon>
        <taxon>Bacillales</taxon>
        <taxon>Paenibacillaceae</taxon>
        <taxon>Paenibacillus</taxon>
    </lineage>
</organism>
<evidence type="ECO:0000313" key="3">
    <source>
        <dbReference type="Proteomes" id="UP001057134"/>
    </source>
</evidence>
<dbReference type="RefSeq" id="WP_249861069.1">
    <property type="nucleotide sequence ID" value="NZ_CP027059.1"/>
</dbReference>
<dbReference type="EMBL" id="CP027059">
    <property type="protein sequence ID" value="UQZ85437.1"/>
    <property type="molecule type" value="Genomic_DNA"/>
</dbReference>
<reference evidence="2" key="1">
    <citation type="submission" date="2018-02" db="EMBL/GenBank/DDBJ databases">
        <authorList>
            <person name="Kim S.-K."/>
            <person name="Jung H.-I."/>
            <person name="Lee S.-W."/>
        </authorList>
    </citation>
    <scope>NUCLEOTIDE SEQUENCE</scope>
    <source>
        <strain evidence="2">SK3146</strain>
    </source>
</reference>
<name>A0ABY4RSM1_9BACL</name>
<protein>
    <recommendedName>
        <fullName evidence="4">TIGR03986 family CRISPR-associated RAMP protein</fullName>
    </recommendedName>
</protein>
<dbReference type="Proteomes" id="UP001057134">
    <property type="component" value="Chromosome"/>
</dbReference>
<reference evidence="2" key="2">
    <citation type="journal article" date="2021" name="J Anim Sci Technol">
        <title>Complete genome sequence of Paenibacillus konkukensis sp. nov. SK3146 as a potential probiotic strain.</title>
        <authorList>
            <person name="Jung H.I."/>
            <person name="Park S."/>
            <person name="Niu K.M."/>
            <person name="Lee S.W."/>
            <person name="Kothari D."/>
            <person name="Yi K.J."/>
            <person name="Kim S.K."/>
        </authorList>
    </citation>
    <scope>NUCLEOTIDE SEQUENCE</scope>
    <source>
        <strain evidence="2">SK3146</strain>
    </source>
</reference>
<proteinExistence type="predicted"/>